<keyword evidence="2" id="KW-1133">Transmembrane helix</keyword>
<dbReference type="Gramene" id="A06p38650.2_BraZ1">
    <property type="protein sequence ID" value="A06p38650.2_BraZ1.CDS"/>
    <property type="gene ID" value="A06g38650.2_BraZ1"/>
</dbReference>
<dbReference type="EMBL" id="LS974622">
    <property type="protein sequence ID" value="CAG7871625.1"/>
    <property type="molecule type" value="Genomic_DNA"/>
</dbReference>
<evidence type="ECO:0000313" key="4">
    <source>
        <dbReference type="Proteomes" id="UP000694005"/>
    </source>
</evidence>
<evidence type="ECO:0000256" key="1">
    <source>
        <dbReference type="SAM" id="MobiDB-lite"/>
    </source>
</evidence>
<keyword evidence="2" id="KW-0812">Transmembrane</keyword>
<dbReference type="Proteomes" id="UP000694005">
    <property type="component" value="Chromosome A06"/>
</dbReference>
<dbReference type="UniPathway" id="UPA00143"/>
<name>A0A8D9D6L6_BRACM</name>
<dbReference type="AlphaFoldDB" id="A0A8D9D6L6"/>
<dbReference type="GO" id="GO:0016567">
    <property type="term" value="P:protein ubiquitination"/>
    <property type="evidence" value="ECO:0007669"/>
    <property type="project" value="UniProtKB-UniPathway"/>
</dbReference>
<feature type="transmembrane region" description="Helical" evidence="2">
    <location>
        <begin position="74"/>
        <end position="95"/>
    </location>
</feature>
<evidence type="ECO:0000313" key="3">
    <source>
        <dbReference type="EMBL" id="CAG7871625.1"/>
    </source>
</evidence>
<gene>
    <name evidence="3" type="ORF">BRAPAZ1V2_A06P38650.2</name>
</gene>
<feature type="region of interest" description="Disordered" evidence="1">
    <location>
        <begin position="192"/>
        <end position="212"/>
    </location>
</feature>
<reference evidence="3 4" key="1">
    <citation type="submission" date="2021-07" db="EMBL/GenBank/DDBJ databases">
        <authorList>
            <consortium name="Genoscope - CEA"/>
            <person name="William W."/>
        </authorList>
    </citation>
    <scope>NUCLEOTIDE SEQUENCE [LARGE SCALE GENOMIC DNA]</scope>
</reference>
<accession>A0A8D9D6L6</accession>
<proteinExistence type="predicted"/>
<evidence type="ECO:0000256" key="2">
    <source>
        <dbReference type="SAM" id="Phobius"/>
    </source>
</evidence>
<protein>
    <submittedName>
        <fullName evidence="3">Uncharacterized protein</fullName>
    </submittedName>
</protein>
<feature type="non-terminal residue" evidence="3">
    <location>
        <position position="212"/>
    </location>
</feature>
<keyword evidence="2" id="KW-0472">Membrane</keyword>
<organism evidence="3 4">
    <name type="scientific">Brassica campestris</name>
    <name type="common">Field mustard</name>
    <dbReference type="NCBI Taxonomy" id="3711"/>
    <lineage>
        <taxon>Eukaryota</taxon>
        <taxon>Viridiplantae</taxon>
        <taxon>Streptophyta</taxon>
        <taxon>Embryophyta</taxon>
        <taxon>Tracheophyta</taxon>
        <taxon>Spermatophyta</taxon>
        <taxon>Magnoliopsida</taxon>
        <taxon>eudicotyledons</taxon>
        <taxon>Gunneridae</taxon>
        <taxon>Pentapetalae</taxon>
        <taxon>rosids</taxon>
        <taxon>malvids</taxon>
        <taxon>Brassicales</taxon>
        <taxon>Brassicaceae</taxon>
        <taxon>Brassiceae</taxon>
        <taxon>Brassica</taxon>
    </lineage>
</organism>
<sequence length="212" mass="23640">AFLRFTQQLKGEPVPQELLDRLCELIAVLAGGAAAKYEALKEDVIGELSTTRRTFNTMANTGKSYNGNSTYRKVLCIVDSIVVVIFFYLGLALSFHRKLESYESEPNVVLATSIISKTVRPKIDKIERKGLCKTLDCKKLSQERCTEPDASTEIDGSNNILELARAAIARTTNTVTKKETTVLTRSFATKREEDDGERVEIQPNDDFRASLL</sequence>